<feature type="region of interest" description="Disordered" evidence="1">
    <location>
        <begin position="1020"/>
        <end position="1046"/>
    </location>
</feature>
<feature type="region of interest" description="Disordered" evidence="1">
    <location>
        <begin position="837"/>
        <end position="860"/>
    </location>
</feature>
<evidence type="ECO:0000256" key="1">
    <source>
        <dbReference type="SAM" id="MobiDB-lite"/>
    </source>
</evidence>
<accession>A0A9P6SK77</accession>
<feature type="compositionally biased region" description="Polar residues" evidence="1">
    <location>
        <begin position="1033"/>
        <end position="1042"/>
    </location>
</feature>
<dbReference type="Gene3D" id="3.40.50.1820">
    <property type="entry name" value="alpha/beta hydrolase"/>
    <property type="match status" value="1"/>
</dbReference>
<feature type="compositionally biased region" description="Low complexity" evidence="1">
    <location>
        <begin position="1217"/>
        <end position="1230"/>
    </location>
</feature>
<dbReference type="OrthoDB" id="5086500at2759"/>
<feature type="compositionally biased region" description="Polar residues" evidence="1">
    <location>
        <begin position="837"/>
        <end position="846"/>
    </location>
</feature>
<organism evidence="2 3">
    <name type="scientific">Hyphodiscus hymeniophilus</name>
    <dbReference type="NCBI Taxonomy" id="353542"/>
    <lineage>
        <taxon>Eukaryota</taxon>
        <taxon>Fungi</taxon>
        <taxon>Dikarya</taxon>
        <taxon>Ascomycota</taxon>
        <taxon>Pezizomycotina</taxon>
        <taxon>Leotiomycetes</taxon>
        <taxon>Helotiales</taxon>
        <taxon>Hyphodiscaceae</taxon>
        <taxon>Hyphodiscus</taxon>
    </lineage>
</organism>
<dbReference type="Proteomes" id="UP000785200">
    <property type="component" value="Unassembled WGS sequence"/>
</dbReference>
<dbReference type="PANTHER" id="PTHR48187:SF2">
    <property type="entry name" value="LD21810P"/>
    <property type="match status" value="1"/>
</dbReference>
<dbReference type="SUPFAM" id="SSF53474">
    <property type="entry name" value="alpha/beta-Hydrolases"/>
    <property type="match status" value="1"/>
</dbReference>
<evidence type="ECO:0000313" key="2">
    <source>
        <dbReference type="EMBL" id="KAG0644918.1"/>
    </source>
</evidence>
<reference evidence="2" key="1">
    <citation type="submission" date="2019-07" db="EMBL/GenBank/DDBJ databases">
        <title>Hyphodiscus hymeniophilus genome sequencing and assembly.</title>
        <authorList>
            <person name="Kramer G."/>
            <person name="Nodwell J."/>
        </authorList>
    </citation>
    <scope>NUCLEOTIDE SEQUENCE</scope>
    <source>
        <strain evidence="2">ATCC 34498</strain>
    </source>
</reference>
<sequence>MQGSAINLNDIKRFEVTEVYAHPDANVDIVLIHGLNGNPKTTWTAKNGVFWPTDLLPVTLESAKARVLVYGYNADVYTFGSGKSASSDMIHQHAQSLLSNLALERKSEEFSNHPIIFIVHSLGGLLLKRALELSYDLTSKNADDNRSIYVSTYGIIFLGTPHNGADGAKWGLILQGMVNALVPRKVLESEAQLVKTLQRNNETLQNINLHFLDIYQRFKICMVHEQEKTDLKGTKSIIVDQDSAGPMLPDVVYFGIEATHSNMCKFESKNSPGYLNVSTTIKTWVEECLTTIQARWVMERKTRRQIREAQAAELLDIYLPPSGSNAQSSTNTPDFSNSNDNSIILIKSTASLEPQPSEHSDENSPFFIKPSGFRPNSLFVGREAELAELHKLLLDSKRRAQGTSAVLIQSMPGGGKTHLARQYVYDHKDDWPGGIFWLRAKSPAELAAGFWDIERKAALRPAMVNEDDSCLKDPHQFINLVKKWLNHRHEWLMVLDGIHFDDAEDLQQFIPDSPNTGLIYTSTEKSVSGDYHWMNPQIIKLPLPSAREAQQLLLLELDKKEPFLKDDLKYSMELVQSMGLLPVVIHATAQRLKATDEPLGKFARRFAAEPRLRGLGAYISVVEQLKVLGAYEALNLIYVLCFFSQYIPVEMISLGLKVLDVPIRASEPVTGRTLNNTFTILNMFALIDRNDHEAPMQSSQSSKSSKEMLADNVDVIKLHSIVQGFFADTLLADGTLPMWLDRSVRVFCCSYDMANERITRKSNAGLVEDYRLYEIHGSRLQTHLLKHQRKTATLDEAAGMLDSRLALIKNEIEQRTPESSQFIANERLDAFQTSIFDRTSSSSDTGPETPFEDKSHSAVSAWGSGEGKVTLESPISIMHSDTEFNRLPVISPSQFPPLPTPDDPGYYSDREYVSMTAQPSQRRIVQRLETPTIPDRAWENVQLRKPMSRLDRLVRDRRTTRIKERPRYRDNGGAFRAINKHAIDPRVSQETAKGVLDIRQSHSRGRLSSSGAEVALTQITKNSPPPLRGTDSIRGSPSAVSTTERKVLTARTPSYAAAAAGTTVDSVLGYRKPEEPTTEFQENSKRYDSSLSCPRLSSAIAALQKFPLEVTRSPPRLGSTSTPRTPHLSPPGLAYQGTYVRSDPVHYDIPARYSEQTLGPEYLPSMYRREAAHIPFESVSFSSSPRIRDVSHDYPVWHAQTYSDISSSPPTYPAQENLSLSSPNLRNLDPPYYPGRSEYSGPFHKDGYTSQPLSRELSRKSGLSETAAYRVRQRPTLAETEPLPQLPVFSPPIPPASYAVHERLKYEHDLSSGRDDWQMRRLHESQI</sequence>
<name>A0A9P6SK77_9HELO</name>
<dbReference type="EMBL" id="VNKQ01000022">
    <property type="protein sequence ID" value="KAG0644918.1"/>
    <property type="molecule type" value="Genomic_DNA"/>
</dbReference>
<evidence type="ECO:0008006" key="4">
    <source>
        <dbReference type="Google" id="ProtNLM"/>
    </source>
</evidence>
<dbReference type="PANTHER" id="PTHR48187">
    <property type="entry name" value="LD21810P"/>
    <property type="match status" value="1"/>
</dbReference>
<protein>
    <recommendedName>
        <fullName evidence="4">DUF676 domain-containing protein</fullName>
    </recommendedName>
</protein>
<keyword evidence="3" id="KW-1185">Reference proteome</keyword>
<proteinExistence type="predicted"/>
<dbReference type="SUPFAM" id="SSF52540">
    <property type="entry name" value="P-loop containing nucleoside triphosphate hydrolases"/>
    <property type="match status" value="1"/>
</dbReference>
<dbReference type="InterPro" id="IPR029058">
    <property type="entry name" value="AB_hydrolase_fold"/>
</dbReference>
<feature type="region of interest" description="Disordered" evidence="1">
    <location>
        <begin position="1205"/>
        <end position="1290"/>
    </location>
</feature>
<dbReference type="Gene3D" id="3.40.50.300">
    <property type="entry name" value="P-loop containing nucleotide triphosphate hydrolases"/>
    <property type="match status" value="1"/>
</dbReference>
<comment type="caution">
    <text evidence="2">The sequence shown here is derived from an EMBL/GenBank/DDBJ whole genome shotgun (WGS) entry which is preliminary data.</text>
</comment>
<dbReference type="InterPro" id="IPR027417">
    <property type="entry name" value="P-loop_NTPase"/>
</dbReference>
<gene>
    <name evidence="2" type="ORF">D0Z07_9368</name>
</gene>
<feature type="region of interest" description="Disordered" evidence="1">
    <location>
        <begin position="1111"/>
        <end position="1133"/>
    </location>
</feature>
<evidence type="ECO:0000313" key="3">
    <source>
        <dbReference type="Proteomes" id="UP000785200"/>
    </source>
</evidence>